<dbReference type="Pfam" id="PF01370">
    <property type="entry name" value="Epimerase"/>
    <property type="match status" value="1"/>
</dbReference>
<gene>
    <name evidence="2" type="ORF">EV659_101177</name>
</gene>
<comment type="caution">
    <text evidence="2">The sequence shown here is derived from an EMBL/GenBank/DDBJ whole genome shotgun (WGS) entry which is preliminary data.</text>
</comment>
<reference evidence="2 3" key="1">
    <citation type="submission" date="2019-03" db="EMBL/GenBank/DDBJ databases">
        <title>Genomic Encyclopedia of Type Strains, Phase IV (KMG-IV): sequencing the most valuable type-strain genomes for metagenomic binning, comparative biology and taxonomic classification.</title>
        <authorList>
            <person name="Goeker M."/>
        </authorList>
    </citation>
    <scope>NUCLEOTIDE SEQUENCE [LARGE SCALE GENOMIC DNA]</scope>
    <source>
        <strain evidence="2 3">DSM 2132</strain>
    </source>
</reference>
<dbReference type="InParanoid" id="A0A4R2PR38"/>
<name>A0A4R2PR38_RHOSA</name>
<dbReference type="EMBL" id="SLXO01000001">
    <property type="protein sequence ID" value="TCP38279.1"/>
    <property type="molecule type" value="Genomic_DNA"/>
</dbReference>
<dbReference type="InterPro" id="IPR050177">
    <property type="entry name" value="Lipid_A_modif_metabolic_enz"/>
</dbReference>
<dbReference type="InterPro" id="IPR001509">
    <property type="entry name" value="Epimerase_deHydtase"/>
</dbReference>
<sequence length="327" mass="35069">MTILITGSSGHLGEALMRLCATRGLAARGLDVKPGPYTDLVGSIDDRAVVARAMAGVRGVLHAATLHKPHVVTHAAQAFVDVNVSGTLALLEAAVAERVAAFVFTSTTSAFGSALTPGPEAPAAWITEDVIGAPKNIYGATKTAAEGLCHLFHRQHGLACVVLRTSRFFPEQDDNRAHRLAFDDTNLKANEFLHRRVDLEDAAEAHLLALSCAGEIGFDRLIVSATPPFARAEAQALRRDPTGVVAAHVPAYRAVYQRLGFRLPDDIARVYDNARARRVLGWRPRYDFARVVAQLDRGETPGSALARAVGAKGYHDQVFADGPFPVN</sequence>
<dbReference type="PANTHER" id="PTHR43245:SF54">
    <property type="entry name" value="BLL0593 PROTEIN"/>
    <property type="match status" value="1"/>
</dbReference>
<feature type="domain" description="NAD-dependent epimerase/dehydratase" evidence="1">
    <location>
        <begin position="3"/>
        <end position="172"/>
    </location>
</feature>
<accession>A0A4R2PR38</accession>
<dbReference type="AlphaFoldDB" id="A0A4R2PR38"/>
<organism evidence="2 3">
    <name type="scientific">Rhodothalassium salexigens DSM 2132</name>
    <dbReference type="NCBI Taxonomy" id="1188247"/>
    <lineage>
        <taxon>Bacteria</taxon>
        <taxon>Pseudomonadati</taxon>
        <taxon>Pseudomonadota</taxon>
        <taxon>Alphaproteobacteria</taxon>
        <taxon>Rhodothalassiales</taxon>
        <taxon>Rhodothalassiaceae</taxon>
        <taxon>Rhodothalassium</taxon>
    </lineage>
</organism>
<dbReference type="Proteomes" id="UP000295399">
    <property type="component" value="Unassembled WGS sequence"/>
</dbReference>
<dbReference type="RefSeq" id="WP_132706606.1">
    <property type="nucleotide sequence ID" value="NZ_JACIGF010000001.1"/>
</dbReference>
<evidence type="ECO:0000259" key="1">
    <source>
        <dbReference type="Pfam" id="PF01370"/>
    </source>
</evidence>
<keyword evidence="3" id="KW-1185">Reference proteome</keyword>
<dbReference type="PANTHER" id="PTHR43245">
    <property type="entry name" value="BIFUNCTIONAL POLYMYXIN RESISTANCE PROTEIN ARNA"/>
    <property type="match status" value="1"/>
</dbReference>
<dbReference type="SUPFAM" id="SSF51735">
    <property type="entry name" value="NAD(P)-binding Rossmann-fold domains"/>
    <property type="match status" value="1"/>
</dbReference>
<proteinExistence type="predicted"/>
<protein>
    <submittedName>
        <fullName evidence="2">UDP-glucose 4-epimerase</fullName>
    </submittedName>
</protein>
<dbReference type="InterPro" id="IPR036291">
    <property type="entry name" value="NAD(P)-bd_dom_sf"/>
</dbReference>
<dbReference type="Gene3D" id="3.40.50.720">
    <property type="entry name" value="NAD(P)-binding Rossmann-like Domain"/>
    <property type="match status" value="1"/>
</dbReference>
<evidence type="ECO:0000313" key="2">
    <source>
        <dbReference type="EMBL" id="TCP38279.1"/>
    </source>
</evidence>
<dbReference type="OrthoDB" id="9801056at2"/>
<evidence type="ECO:0000313" key="3">
    <source>
        <dbReference type="Proteomes" id="UP000295399"/>
    </source>
</evidence>